<feature type="compositionally biased region" description="Basic and acidic residues" evidence="1">
    <location>
        <begin position="1"/>
        <end position="23"/>
    </location>
</feature>
<dbReference type="Proteomes" id="UP001430953">
    <property type="component" value="Unassembled WGS sequence"/>
</dbReference>
<proteinExistence type="predicted"/>
<organism evidence="2 3">
    <name type="scientific">Cardiocondyla obscurior</name>
    <dbReference type="NCBI Taxonomy" id="286306"/>
    <lineage>
        <taxon>Eukaryota</taxon>
        <taxon>Metazoa</taxon>
        <taxon>Ecdysozoa</taxon>
        <taxon>Arthropoda</taxon>
        <taxon>Hexapoda</taxon>
        <taxon>Insecta</taxon>
        <taxon>Pterygota</taxon>
        <taxon>Neoptera</taxon>
        <taxon>Endopterygota</taxon>
        <taxon>Hymenoptera</taxon>
        <taxon>Apocrita</taxon>
        <taxon>Aculeata</taxon>
        <taxon>Formicoidea</taxon>
        <taxon>Formicidae</taxon>
        <taxon>Myrmicinae</taxon>
        <taxon>Cardiocondyla</taxon>
    </lineage>
</organism>
<evidence type="ECO:0000256" key="1">
    <source>
        <dbReference type="SAM" id="MobiDB-lite"/>
    </source>
</evidence>
<comment type="caution">
    <text evidence="2">The sequence shown here is derived from an EMBL/GenBank/DDBJ whole genome shotgun (WGS) entry which is preliminary data.</text>
</comment>
<dbReference type="EMBL" id="JADYXP020000026">
    <property type="protein sequence ID" value="KAL0100569.1"/>
    <property type="molecule type" value="Genomic_DNA"/>
</dbReference>
<evidence type="ECO:0000313" key="3">
    <source>
        <dbReference type="Proteomes" id="UP001430953"/>
    </source>
</evidence>
<dbReference type="AlphaFoldDB" id="A0AAW2EA59"/>
<protein>
    <submittedName>
        <fullName evidence="2">Uncharacterized protein</fullName>
    </submittedName>
</protein>
<reference evidence="2 3" key="1">
    <citation type="submission" date="2023-03" db="EMBL/GenBank/DDBJ databases">
        <title>High recombination rates correlate with genetic variation in Cardiocondyla obscurior ants.</title>
        <authorList>
            <person name="Errbii M."/>
        </authorList>
    </citation>
    <scope>NUCLEOTIDE SEQUENCE [LARGE SCALE GENOMIC DNA]</scope>
    <source>
        <strain evidence="2">Alpha-2009</strain>
        <tissue evidence="2">Whole body</tissue>
    </source>
</reference>
<accession>A0AAW2EA59</accession>
<sequence>MKKMERSETTEGGTEWHKLKQAEELSDLTSNTENVELQKKSRKVRAAKVLNSFLSNTDDLLEDTFTALLPKISKRSERSEKVFTTLHEKNNETLKHKKCVFRENNLHFDNREIAKRKQLFFNIIRQFHGDSVTDDQISEPVKIWLTHAKMRHQKVYLHCLSHHALTPPTPTPQLSRGVSPPFSP</sequence>
<gene>
    <name evidence="2" type="ORF">PUN28_019712</name>
</gene>
<name>A0AAW2EA59_9HYME</name>
<feature type="region of interest" description="Disordered" evidence="1">
    <location>
        <begin position="1"/>
        <end position="34"/>
    </location>
</feature>
<keyword evidence="3" id="KW-1185">Reference proteome</keyword>
<evidence type="ECO:0000313" key="2">
    <source>
        <dbReference type="EMBL" id="KAL0100569.1"/>
    </source>
</evidence>